<name>A0ABR1Y9U4_9PEZI</name>
<dbReference type="Proteomes" id="UP001492380">
    <property type="component" value="Unassembled WGS sequence"/>
</dbReference>
<accession>A0ABR1Y9U4</accession>
<reference evidence="2 3" key="1">
    <citation type="submission" date="2024-04" db="EMBL/GenBank/DDBJ databases">
        <title>Phyllosticta paracitricarpa is synonymous to the EU quarantine fungus P. citricarpa based on phylogenomic analyses.</title>
        <authorList>
            <consortium name="Lawrence Berkeley National Laboratory"/>
            <person name="Van Ingen-Buijs V.A."/>
            <person name="Van Westerhoven A.C."/>
            <person name="Haridas S."/>
            <person name="Skiadas P."/>
            <person name="Martin F."/>
            <person name="Groenewald J.Z."/>
            <person name="Crous P.W."/>
            <person name="Seidl M.F."/>
        </authorList>
    </citation>
    <scope>NUCLEOTIDE SEQUENCE [LARGE SCALE GENOMIC DNA]</scope>
    <source>
        <strain evidence="2 3">CBS 123374</strain>
    </source>
</reference>
<evidence type="ECO:0000313" key="2">
    <source>
        <dbReference type="EMBL" id="KAK8223170.1"/>
    </source>
</evidence>
<comment type="caution">
    <text evidence="2">The sequence shown here is derived from an EMBL/GenBank/DDBJ whole genome shotgun (WGS) entry which is preliminary data.</text>
</comment>
<gene>
    <name evidence="2" type="ORF">HDK90DRAFT_515511</name>
</gene>
<feature type="compositionally biased region" description="Low complexity" evidence="1">
    <location>
        <begin position="190"/>
        <end position="209"/>
    </location>
</feature>
<evidence type="ECO:0000313" key="3">
    <source>
        <dbReference type="Proteomes" id="UP001492380"/>
    </source>
</evidence>
<feature type="region of interest" description="Disordered" evidence="1">
    <location>
        <begin position="176"/>
        <end position="209"/>
    </location>
</feature>
<proteinExistence type="predicted"/>
<organism evidence="2 3">
    <name type="scientific">Phyllosticta capitalensis</name>
    <dbReference type="NCBI Taxonomy" id="121624"/>
    <lineage>
        <taxon>Eukaryota</taxon>
        <taxon>Fungi</taxon>
        <taxon>Dikarya</taxon>
        <taxon>Ascomycota</taxon>
        <taxon>Pezizomycotina</taxon>
        <taxon>Dothideomycetes</taxon>
        <taxon>Dothideomycetes incertae sedis</taxon>
        <taxon>Botryosphaeriales</taxon>
        <taxon>Phyllostictaceae</taxon>
        <taxon>Phyllosticta</taxon>
    </lineage>
</organism>
<sequence length="209" mass="24618">MERPLFAQGFDIEEQGCSGTTTEEPLQWLFRLVDNNSILMGLKHKNYDRATSEIYRWLQDPALPLLYRLTYRFYLCALAIHVPGCDRFSTYHFARVRSLTDYLLQKAELLDPAAKNRVYERMDNMKDHCQQAREYLMEDDSRHLMPLEVRLEVYRAMDSEPRLIRRTPFYMLVLREQESDEKPDTSAQDRSTSSNGSSLTSRQSSRSSR</sequence>
<keyword evidence="3" id="KW-1185">Reference proteome</keyword>
<evidence type="ECO:0000256" key="1">
    <source>
        <dbReference type="SAM" id="MobiDB-lite"/>
    </source>
</evidence>
<dbReference type="EMBL" id="JBBWRZ010000014">
    <property type="protein sequence ID" value="KAK8223170.1"/>
    <property type="molecule type" value="Genomic_DNA"/>
</dbReference>
<protein>
    <submittedName>
        <fullName evidence="2">Uncharacterized protein</fullName>
    </submittedName>
</protein>